<dbReference type="EMBL" id="AAMJSY010000001">
    <property type="protein sequence ID" value="EDI0749531.1"/>
    <property type="molecule type" value="Genomic_DNA"/>
</dbReference>
<organism evidence="2">
    <name type="scientific">Salmonella enterica subsp. enterica serovar Uzaramo</name>
    <dbReference type="NCBI Taxonomy" id="2565147"/>
    <lineage>
        <taxon>Bacteria</taxon>
        <taxon>Pseudomonadati</taxon>
        <taxon>Pseudomonadota</taxon>
        <taxon>Gammaproteobacteria</taxon>
        <taxon>Enterobacterales</taxon>
        <taxon>Enterobacteriaceae</taxon>
        <taxon>Salmonella</taxon>
    </lineage>
</organism>
<comment type="caution">
    <text evidence="2">The sequence shown here is derived from an EMBL/GenBank/DDBJ whole genome shotgun (WGS) entry which is preliminary data.</text>
</comment>
<keyword evidence="1" id="KW-0812">Transmembrane</keyword>
<evidence type="ECO:0000256" key="1">
    <source>
        <dbReference type="SAM" id="Phobius"/>
    </source>
</evidence>
<protein>
    <submittedName>
        <fullName evidence="2">Uncharacterized protein</fullName>
    </submittedName>
</protein>
<evidence type="ECO:0000313" key="2">
    <source>
        <dbReference type="EMBL" id="EDI0749531.1"/>
    </source>
</evidence>
<keyword evidence="1" id="KW-1133">Transmembrane helix</keyword>
<keyword evidence="1" id="KW-0472">Membrane</keyword>
<reference evidence="2" key="1">
    <citation type="submission" date="2018-07" db="EMBL/GenBank/DDBJ databases">
        <authorList>
            <person name="Ashton P.M."/>
            <person name="Dallman T."/>
            <person name="Nair S."/>
            <person name="De Pinna E."/>
            <person name="Peters T."/>
            <person name="Grant K."/>
        </authorList>
    </citation>
    <scope>NUCLEOTIDE SEQUENCE</scope>
    <source>
        <strain evidence="2">367482</strain>
    </source>
</reference>
<accession>A0A636K8F0</accession>
<feature type="transmembrane region" description="Helical" evidence="1">
    <location>
        <begin position="12"/>
        <end position="38"/>
    </location>
</feature>
<name>A0A636K8F0_SALET</name>
<gene>
    <name evidence="2" type="ORF">CC877_00865</name>
</gene>
<proteinExistence type="predicted"/>
<sequence>MFGNVTMLGFVSALSSAVAVMILLMSVLLANLLAVAIAKDEKLDSSTLQYSSDTEELKNKQKAIIMSGQGFSISVSDLLPLRASSSAVRLYCTYGNNMSLEVAKKYTTYNYIVSKSVLGNKKIIVVSPIYEPTSKNNCAVEELKNE</sequence>
<dbReference type="RefSeq" id="WP_078057623.1">
    <property type="nucleotide sequence ID" value="NZ_JAWDKQ010000002.1"/>
</dbReference>
<dbReference type="AlphaFoldDB" id="A0A636K8F0"/>